<sequence length="90" mass="10131">MPLKRLRSIAPPIQLKADRQTIGFWEQNLLAVVMLVRQPTSRMEVGCNWMIESCAHQKEQKILICCDGSGEPIGPDDGLTKSMYDGKYPP</sequence>
<gene>
    <name evidence="1" type="ORF">A4U53_37030</name>
</gene>
<comment type="caution">
    <text evidence="1">The sequence shown here is derived from an EMBL/GenBank/DDBJ whole genome shotgun (WGS) entry which is preliminary data.</text>
</comment>
<name>A0A179C199_RHILE</name>
<accession>A0A179C199</accession>
<protein>
    <submittedName>
        <fullName evidence="1">Uncharacterized protein</fullName>
    </submittedName>
</protein>
<evidence type="ECO:0000313" key="1">
    <source>
        <dbReference type="EMBL" id="OAP97084.1"/>
    </source>
</evidence>
<dbReference type="EMBL" id="LWBS01000014">
    <property type="protein sequence ID" value="OAP97084.1"/>
    <property type="molecule type" value="Genomic_DNA"/>
</dbReference>
<proteinExistence type="predicted"/>
<reference evidence="1" key="1">
    <citation type="submission" date="2016-04" db="EMBL/GenBank/DDBJ databases">
        <title>Fast-growing isolate from the root nodules of Vavilovia formosa.</title>
        <authorList>
            <person name="Kimeklis A."/>
            <person name="Safronova V."/>
            <person name="Belimov A."/>
            <person name="Andronov E."/>
        </authorList>
    </citation>
    <scope>NUCLEOTIDE SEQUENCE [LARGE SCALE GENOMIC DNA]</scope>
    <source>
        <strain evidence="1">Vaf-46</strain>
    </source>
</reference>
<organism evidence="1">
    <name type="scientific">Rhizobium leguminosarum</name>
    <dbReference type="NCBI Taxonomy" id="384"/>
    <lineage>
        <taxon>Bacteria</taxon>
        <taxon>Pseudomonadati</taxon>
        <taxon>Pseudomonadota</taxon>
        <taxon>Alphaproteobacteria</taxon>
        <taxon>Hyphomicrobiales</taxon>
        <taxon>Rhizobiaceae</taxon>
        <taxon>Rhizobium/Agrobacterium group</taxon>
        <taxon>Rhizobium</taxon>
    </lineage>
</organism>
<dbReference type="AlphaFoldDB" id="A0A179C199"/>